<comment type="caution">
    <text evidence="1">The sequence shown here is derived from an EMBL/GenBank/DDBJ whole genome shotgun (WGS) entry which is preliminary data.</text>
</comment>
<protein>
    <submittedName>
        <fullName evidence="1">Uncharacterized protein</fullName>
    </submittedName>
</protein>
<reference evidence="1 2" key="1">
    <citation type="submission" date="2019-09" db="EMBL/GenBank/DDBJ databases">
        <title>Bacillus ochoae sp. nov., Paenibacillus whitsoniae sp. nov., Paenibacillus spiritus sp. nov. Isolated from the Mars Exploration Rover during spacecraft assembly.</title>
        <authorList>
            <person name="Seuylemezian A."/>
            <person name="Vaishampayan P."/>
        </authorList>
    </citation>
    <scope>NUCLEOTIDE SEQUENCE [LARGE SCALE GENOMIC DNA]</scope>
    <source>
        <strain evidence="1 2">MER_111</strain>
    </source>
</reference>
<accession>A0A5J5GI10</accession>
<dbReference type="Proteomes" id="UP000367750">
    <property type="component" value="Unassembled WGS sequence"/>
</dbReference>
<dbReference type="EMBL" id="VYKK01000004">
    <property type="protein sequence ID" value="KAA9007342.1"/>
    <property type="molecule type" value="Genomic_DNA"/>
</dbReference>
<dbReference type="AlphaFoldDB" id="A0A5J5GI10"/>
<sequence length="94" mass="10850">MKKLTEIILKNGVDKVFFLDKAKPLNSILGISYTSSSDPEVPMLFRINTDRYKVEDGYKLTLEPMYEGFASEHYYVSDLESIINRGQIKLLIQQ</sequence>
<organism evidence="1 2">
    <name type="scientific">Paenibacillus spiritus</name>
    <dbReference type="NCBI Taxonomy" id="2496557"/>
    <lineage>
        <taxon>Bacteria</taxon>
        <taxon>Bacillati</taxon>
        <taxon>Bacillota</taxon>
        <taxon>Bacilli</taxon>
        <taxon>Bacillales</taxon>
        <taxon>Paenibacillaceae</taxon>
        <taxon>Paenibacillus</taxon>
    </lineage>
</organism>
<keyword evidence="2" id="KW-1185">Reference proteome</keyword>
<evidence type="ECO:0000313" key="2">
    <source>
        <dbReference type="Proteomes" id="UP000367750"/>
    </source>
</evidence>
<proteinExistence type="predicted"/>
<name>A0A5J5GI10_9BACL</name>
<dbReference type="RefSeq" id="WP_150456632.1">
    <property type="nucleotide sequence ID" value="NZ_VYKK01000004.1"/>
</dbReference>
<evidence type="ECO:0000313" key="1">
    <source>
        <dbReference type="EMBL" id="KAA9007342.1"/>
    </source>
</evidence>
<gene>
    <name evidence="1" type="ORF">F4V43_02325</name>
</gene>